<evidence type="ECO:0000313" key="2">
    <source>
        <dbReference type="EMBL" id="OLP78217.1"/>
    </source>
</evidence>
<dbReference type="Proteomes" id="UP000186817">
    <property type="component" value="Unassembled WGS sequence"/>
</dbReference>
<protein>
    <recommendedName>
        <fullName evidence="1">Vacuolar membrane-associated protein Iml1 N-terminal domain-containing protein</fullName>
    </recommendedName>
</protein>
<reference evidence="2 3" key="1">
    <citation type="submission" date="2016-02" db="EMBL/GenBank/DDBJ databases">
        <title>Genome analysis of coral dinoflagellate symbionts highlights evolutionary adaptations to a symbiotic lifestyle.</title>
        <authorList>
            <person name="Aranda M."/>
            <person name="Li Y."/>
            <person name="Liew Y.J."/>
            <person name="Baumgarten S."/>
            <person name="Simakov O."/>
            <person name="Wilson M."/>
            <person name="Piel J."/>
            <person name="Ashoor H."/>
            <person name="Bougouffa S."/>
            <person name="Bajic V.B."/>
            <person name="Ryu T."/>
            <person name="Ravasi T."/>
            <person name="Bayer T."/>
            <person name="Micklem G."/>
            <person name="Kim H."/>
            <person name="Bhak J."/>
            <person name="Lajeunesse T.C."/>
            <person name="Voolstra C.R."/>
        </authorList>
    </citation>
    <scope>NUCLEOTIDE SEQUENCE [LARGE SCALE GENOMIC DNA]</scope>
    <source>
        <strain evidence="2 3">CCMP2467</strain>
    </source>
</reference>
<dbReference type="OrthoDB" id="39497at2759"/>
<evidence type="ECO:0000313" key="3">
    <source>
        <dbReference type="Proteomes" id="UP000186817"/>
    </source>
</evidence>
<dbReference type="AlphaFoldDB" id="A0A1Q9C5N0"/>
<dbReference type="GO" id="GO:1904262">
    <property type="term" value="P:negative regulation of TORC1 signaling"/>
    <property type="evidence" value="ECO:0007669"/>
    <property type="project" value="TreeGrafter"/>
</dbReference>
<dbReference type="EMBL" id="LSRX01001644">
    <property type="protein sequence ID" value="OLP78217.1"/>
    <property type="molecule type" value="Genomic_DNA"/>
</dbReference>
<proteinExistence type="predicted"/>
<feature type="domain" description="Vacuolar membrane-associated protein Iml1 N-terminal" evidence="1">
    <location>
        <begin position="179"/>
        <end position="487"/>
    </location>
</feature>
<dbReference type="PANTHER" id="PTHR13179">
    <property type="entry name" value="DEP DOMAIN CONTAINING PROTEIN 5"/>
    <property type="match status" value="1"/>
</dbReference>
<comment type="caution">
    <text evidence="2">The sequence shown here is derived from an EMBL/GenBank/DDBJ whole genome shotgun (WGS) entry which is preliminary data.</text>
</comment>
<dbReference type="InterPro" id="IPR048255">
    <property type="entry name" value="IML1_N"/>
</dbReference>
<dbReference type="Pfam" id="PF12257">
    <property type="entry name" value="IML1"/>
    <property type="match status" value="1"/>
</dbReference>
<dbReference type="PANTHER" id="PTHR13179:SF8">
    <property type="entry name" value="GATOR COMPLEX PROTEIN DEPDC5"/>
    <property type="match status" value="1"/>
</dbReference>
<accession>A0A1Q9C5N0</accession>
<evidence type="ECO:0000259" key="1">
    <source>
        <dbReference type="Pfam" id="PF12257"/>
    </source>
</evidence>
<sequence>MNMRRQSWSSIGVCIRGWEACLHPALCPNCQRVKHGSSGGSVPILAAFLKDWKTSLGMPVRGIVARFQQRQKELKQEECDEKPKLLSVPCRTHVFQSRNAACLLGKKVRDRFDDNLLLRIISKSQPHLRLFVRAQRKVFSGDLEGVSLLDEIAQQAKLSDKQVELQEVPKEEARLAEVVIQVFDRYLSKRDIWHLHLRMLQGGGQVLYANFNHSLKQLVTNSEFDRLVFTDGKPAISGFVDRTTEVSFKSVTANMFVLVQISSELWEYSVAGRPYWEALIDCFTQLVEKSLRVTRGSGHYVRMILFTRSKGVAKSDAEANGGSWLQVEQDTYAKPKNKTEPRDFYDVFWEGWARVLPAGQELAARIRQVCMSMHEEYHGINPANSTSSRPTGGADWSGVSAKCMTEASKGNILECLNLVLDHFDRHYLDRMLRSTGQAIILLTAGNGLIDAERRLYQLSHSRFRLTKPVICHFVSVRSPPLHTVPWVSWPGCPVGQQVPEDKG</sequence>
<dbReference type="GO" id="GO:1990130">
    <property type="term" value="C:GATOR1 complex"/>
    <property type="evidence" value="ECO:0007669"/>
    <property type="project" value="TreeGrafter"/>
</dbReference>
<gene>
    <name evidence="2" type="ORF">AK812_SmicGene41633</name>
</gene>
<dbReference type="GO" id="GO:0005096">
    <property type="term" value="F:GTPase activator activity"/>
    <property type="evidence" value="ECO:0007669"/>
    <property type="project" value="InterPro"/>
</dbReference>
<dbReference type="GO" id="GO:0010508">
    <property type="term" value="P:positive regulation of autophagy"/>
    <property type="evidence" value="ECO:0007669"/>
    <property type="project" value="TreeGrafter"/>
</dbReference>
<dbReference type="InterPro" id="IPR027244">
    <property type="entry name" value="IML1"/>
</dbReference>
<name>A0A1Q9C5N0_SYMMI</name>
<organism evidence="2 3">
    <name type="scientific">Symbiodinium microadriaticum</name>
    <name type="common">Dinoflagellate</name>
    <name type="synonym">Zooxanthella microadriatica</name>
    <dbReference type="NCBI Taxonomy" id="2951"/>
    <lineage>
        <taxon>Eukaryota</taxon>
        <taxon>Sar</taxon>
        <taxon>Alveolata</taxon>
        <taxon>Dinophyceae</taxon>
        <taxon>Suessiales</taxon>
        <taxon>Symbiodiniaceae</taxon>
        <taxon>Symbiodinium</taxon>
    </lineage>
</organism>
<keyword evidence="3" id="KW-1185">Reference proteome</keyword>